<name>A0A849K649_9BURK</name>
<comment type="caution">
    <text evidence="3">The sequence shown here is derived from an EMBL/GenBank/DDBJ whole genome shotgun (WGS) entry which is preliminary data.</text>
</comment>
<organism evidence="3 4">
    <name type="scientific">Ramlibacter montanisoli</name>
    <dbReference type="NCBI Taxonomy" id="2732512"/>
    <lineage>
        <taxon>Bacteria</taxon>
        <taxon>Pseudomonadati</taxon>
        <taxon>Pseudomonadota</taxon>
        <taxon>Betaproteobacteria</taxon>
        <taxon>Burkholderiales</taxon>
        <taxon>Comamonadaceae</taxon>
        <taxon>Ramlibacter</taxon>
    </lineage>
</organism>
<dbReference type="Proteomes" id="UP000552954">
    <property type="component" value="Unassembled WGS sequence"/>
</dbReference>
<feature type="compositionally biased region" description="Acidic residues" evidence="1">
    <location>
        <begin position="118"/>
        <end position="131"/>
    </location>
</feature>
<accession>A0A849K649</accession>
<evidence type="ECO:0000313" key="4">
    <source>
        <dbReference type="Proteomes" id="UP000552954"/>
    </source>
</evidence>
<feature type="compositionally biased region" description="Basic and acidic residues" evidence="1">
    <location>
        <begin position="73"/>
        <end position="102"/>
    </location>
</feature>
<proteinExistence type="predicted"/>
<evidence type="ECO:0000256" key="2">
    <source>
        <dbReference type="SAM" id="SignalP"/>
    </source>
</evidence>
<keyword evidence="2" id="KW-0732">Signal</keyword>
<evidence type="ECO:0000256" key="1">
    <source>
        <dbReference type="SAM" id="MobiDB-lite"/>
    </source>
</evidence>
<evidence type="ECO:0000313" key="3">
    <source>
        <dbReference type="EMBL" id="NNU43902.1"/>
    </source>
</evidence>
<reference evidence="3 4" key="1">
    <citation type="submission" date="2020-05" db="EMBL/GenBank/DDBJ databases">
        <authorList>
            <person name="Khan S.A."/>
            <person name="Jeon C.O."/>
            <person name="Chun B.H."/>
        </authorList>
    </citation>
    <scope>NUCLEOTIDE SEQUENCE [LARGE SCALE GENOMIC DNA]</scope>
    <source>
        <strain evidence="3 4">B156</strain>
    </source>
</reference>
<dbReference type="EMBL" id="JABFCS010000001">
    <property type="protein sequence ID" value="NNU43902.1"/>
    <property type="molecule type" value="Genomic_DNA"/>
</dbReference>
<sequence>MNFIQLTAAASLLIASGAMAAPAPAAGERTLSDTGSQTLLARETESGDDRRGRGRGRDDPKATEQAPATTIARETESGDDRGGRGRGRGRDDATRGGHKAFEEAPVVIAREAERDDDHGDDGDEFEIDDHA</sequence>
<feature type="signal peptide" evidence="2">
    <location>
        <begin position="1"/>
        <end position="20"/>
    </location>
</feature>
<protein>
    <submittedName>
        <fullName evidence="3">Uncharacterized protein</fullName>
    </submittedName>
</protein>
<feature type="chain" id="PRO_5033022639" evidence="2">
    <location>
        <begin position="21"/>
        <end position="131"/>
    </location>
</feature>
<feature type="compositionally biased region" description="Basic and acidic residues" evidence="1">
    <location>
        <begin position="42"/>
        <end position="62"/>
    </location>
</feature>
<dbReference type="AlphaFoldDB" id="A0A849K649"/>
<feature type="region of interest" description="Disordered" evidence="1">
    <location>
        <begin position="21"/>
        <end position="131"/>
    </location>
</feature>
<reference evidence="3 4" key="2">
    <citation type="submission" date="2020-06" db="EMBL/GenBank/DDBJ databases">
        <title>Ramlibacter rhizophilus sp. nov., isolated from rhizosphere soil of national flower Mugunghwa from South Korea.</title>
        <authorList>
            <person name="Zheng-Fei Y."/>
            <person name="Huan T."/>
        </authorList>
    </citation>
    <scope>NUCLEOTIDE SEQUENCE [LARGE SCALE GENOMIC DNA]</scope>
    <source>
        <strain evidence="3 4">B156</strain>
    </source>
</reference>
<keyword evidence="4" id="KW-1185">Reference proteome</keyword>
<dbReference type="RefSeq" id="WP_171559946.1">
    <property type="nucleotide sequence ID" value="NZ_JABFCS010000001.1"/>
</dbReference>
<gene>
    <name evidence="3" type="ORF">HK415_13215</name>
</gene>